<dbReference type="Proteomes" id="UP000265520">
    <property type="component" value="Unassembled WGS sequence"/>
</dbReference>
<name>A0A392MNU3_9FABA</name>
<protein>
    <submittedName>
        <fullName evidence="1">Uncharacterized protein</fullName>
    </submittedName>
</protein>
<evidence type="ECO:0000313" key="1">
    <source>
        <dbReference type="EMBL" id="MCH88308.1"/>
    </source>
</evidence>
<keyword evidence="2" id="KW-1185">Reference proteome</keyword>
<gene>
    <name evidence="1" type="ORF">A2U01_0009192</name>
</gene>
<evidence type="ECO:0000313" key="2">
    <source>
        <dbReference type="Proteomes" id="UP000265520"/>
    </source>
</evidence>
<comment type="caution">
    <text evidence="1">The sequence shown here is derived from an EMBL/GenBank/DDBJ whole genome shotgun (WGS) entry which is preliminary data.</text>
</comment>
<proteinExistence type="predicted"/>
<sequence length="113" mass="12382">MDGSLLGAKQTYPAVKHQFECKDDHGTADPAIRKLAFCVKWQKDWDQCSLLGCKDNKVLVDLIQGQFPMDPNAEGLLMLKTSGDTTSAHASDDGQVSKLNDHITDTVLLLIPL</sequence>
<accession>A0A392MNU3</accession>
<dbReference type="EMBL" id="LXQA010013909">
    <property type="protein sequence ID" value="MCH88308.1"/>
    <property type="molecule type" value="Genomic_DNA"/>
</dbReference>
<feature type="non-terminal residue" evidence="1">
    <location>
        <position position="113"/>
    </location>
</feature>
<reference evidence="1 2" key="1">
    <citation type="journal article" date="2018" name="Front. Plant Sci.">
        <title>Red Clover (Trifolium pratense) and Zigzag Clover (T. medium) - A Picture of Genomic Similarities and Differences.</title>
        <authorList>
            <person name="Dluhosova J."/>
            <person name="Istvanek J."/>
            <person name="Nedelnik J."/>
            <person name="Repkova J."/>
        </authorList>
    </citation>
    <scope>NUCLEOTIDE SEQUENCE [LARGE SCALE GENOMIC DNA]</scope>
    <source>
        <strain evidence="2">cv. 10/8</strain>
        <tissue evidence="1">Leaf</tissue>
    </source>
</reference>
<dbReference type="AlphaFoldDB" id="A0A392MNU3"/>
<organism evidence="1 2">
    <name type="scientific">Trifolium medium</name>
    <dbReference type="NCBI Taxonomy" id="97028"/>
    <lineage>
        <taxon>Eukaryota</taxon>
        <taxon>Viridiplantae</taxon>
        <taxon>Streptophyta</taxon>
        <taxon>Embryophyta</taxon>
        <taxon>Tracheophyta</taxon>
        <taxon>Spermatophyta</taxon>
        <taxon>Magnoliopsida</taxon>
        <taxon>eudicotyledons</taxon>
        <taxon>Gunneridae</taxon>
        <taxon>Pentapetalae</taxon>
        <taxon>rosids</taxon>
        <taxon>fabids</taxon>
        <taxon>Fabales</taxon>
        <taxon>Fabaceae</taxon>
        <taxon>Papilionoideae</taxon>
        <taxon>50 kb inversion clade</taxon>
        <taxon>NPAAA clade</taxon>
        <taxon>Hologalegina</taxon>
        <taxon>IRL clade</taxon>
        <taxon>Trifolieae</taxon>
        <taxon>Trifolium</taxon>
    </lineage>
</organism>